<keyword evidence="1" id="KW-0812">Transmembrane</keyword>
<keyword evidence="4" id="KW-1185">Reference proteome</keyword>
<evidence type="ECO:0000313" key="4">
    <source>
        <dbReference type="Proteomes" id="UP000027222"/>
    </source>
</evidence>
<sequence>YDYFLTFHQEVSLVWASRWSAAKVLFLLTRYVPLVDSIIILWGALFRLELPSPHFFYVGAFTSRLLHSLAGILMLRAWAISEKNPKLTFFLSMIFGTAVVSTVTCTAIFMKSVECEFIPVRAFAFHGSLIRERIHGFRPFFATH</sequence>
<dbReference type="EMBL" id="KL142408">
    <property type="protein sequence ID" value="KDR68342.1"/>
    <property type="molecule type" value="Genomic_DNA"/>
</dbReference>
<name>A0A067SEC5_GALM3</name>
<organism evidence="3 4">
    <name type="scientific">Galerina marginata (strain CBS 339.88)</name>
    <dbReference type="NCBI Taxonomy" id="685588"/>
    <lineage>
        <taxon>Eukaryota</taxon>
        <taxon>Fungi</taxon>
        <taxon>Dikarya</taxon>
        <taxon>Basidiomycota</taxon>
        <taxon>Agaricomycotina</taxon>
        <taxon>Agaricomycetes</taxon>
        <taxon>Agaricomycetidae</taxon>
        <taxon>Agaricales</taxon>
        <taxon>Agaricineae</taxon>
        <taxon>Strophariaceae</taxon>
        <taxon>Galerina</taxon>
    </lineage>
</organism>
<dbReference type="OrthoDB" id="2638860at2759"/>
<keyword evidence="1" id="KW-1133">Transmembrane helix</keyword>
<feature type="domain" description="DUF6533" evidence="2">
    <location>
        <begin position="1"/>
        <end position="35"/>
    </location>
</feature>
<reference evidence="4" key="1">
    <citation type="journal article" date="2014" name="Proc. Natl. Acad. Sci. U.S.A.">
        <title>Extensive sampling of basidiomycete genomes demonstrates inadequacy of the white-rot/brown-rot paradigm for wood decay fungi.</title>
        <authorList>
            <person name="Riley R."/>
            <person name="Salamov A.A."/>
            <person name="Brown D.W."/>
            <person name="Nagy L.G."/>
            <person name="Floudas D."/>
            <person name="Held B.W."/>
            <person name="Levasseur A."/>
            <person name="Lombard V."/>
            <person name="Morin E."/>
            <person name="Otillar R."/>
            <person name="Lindquist E.A."/>
            <person name="Sun H."/>
            <person name="LaButti K.M."/>
            <person name="Schmutz J."/>
            <person name="Jabbour D."/>
            <person name="Luo H."/>
            <person name="Baker S.E."/>
            <person name="Pisabarro A.G."/>
            <person name="Walton J.D."/>
            <person name="Blanchette R.A."/>
            <person name="Henrissat B."/>
            <person name="Martin F."/>
            <person name="Cullen D."/>
            <person name="Hibbett D.S."/>
            <person name="Grigoriev I.V."/>
        </authorList>
    </citation>
    <scope>NUCLEOTIDE SEQUENCE [LARGE SCALE GENOMIC DNA]</scope>
    <source>
        <strain evidence="4">CBS 339.88</strain>
    </source>
</reference>
<feature type="transmembrane region" description="Helical" evidence="1">
    <location>
        <begin position="87"/>
        <end position="110"/>
    </location>
</feature>
<feature type="transmembrane region" description="Helical" evidence="1">
    <location>
        <begin position="24"/>
        <end position="48"/>
    </location>
</feature>
<dbReference type="InterPro" id="IPR045340">
    <property type="entry name" value="DUF6533"/>
</dbReference>
<evidence type="ECO:0000256" key="1">
    <source>
        <dbReference type="SAM" id="Phobius"/>
    </source>
</evidence>
<proteinExistence type="predicted"/>
<accession>A0A067SEC5</accession>
<feature type="transmembrane region" description="Helical" evidence="1">
    <location>
        <begin position="54"/>
        <end position="75"/>
    </location>
</feature>
<evidence type="ECO:0000313" key="3">
    <source>
        <dbReference type="EMBL" id="KDR68342.1"/>
    </source>
</evidence>
<gene>
    <name evidence="3" type="ORF">GALMADRAFT_78777</name>
</gene>
<feature type="non-terminal residue" evidence="3">
    <location>
        <position position="1"/>
    </location>
</feature>
<keyword evidence="1" id="KW-0472">Membrane</keyword>
<evidence type="ECO:0000259" key="2">
    <source>
        <dbReference type="Pfam" id="PF20151"/>
    </source>
</evidence>
<dbReference type="AlphaFoldDB" id="A0A067SEC5"/>
<dbReference type="Proteomes" id="UP000027222">
    <property type="component" value="Unassembled WGS sequence"/>
</dbReference>
<protein>
    <recommendedName>
        <fullName evidence="2">DUF6533 domain-containing protein</fullName>
    </recommendedName>
</protein>
<dbReference type="HOGENOM" id="CLU_1801048_0_0_1"/>
<dbReference type="Pfam" id="PF20151">
    <property type="entry name" value="DUF6533"/>
    <property type="match status" value="1"/>
</dbReference>